<keyword evidence="8" id="KW-0997">Cell inner membrane</keyword>
<dbReference type="InterPro" id="IPR003920">
    <property type="entry name" value="Cell_synth_B"/>
</dbReference>
<dbReference type="GO" id="GO:0005886">
    <property type="term" value="C:plasma membrane"/>
    <property type="evidence" value="ECO:0007669"/>
    <property type="project" value="UniProtKB-SubCell"/>
</dbReference>
<accession>A0A3B1B2E9</accession>
<protein>
    <recommendedName>
        <fullName evidence="6">Cyclic di-GMP-binding protein</fullName>
    </recommendedName>
    <alternativeName>
        <fullName evidence="13">Cellulose synthase regulatory subunit</fullName>
    </alternativeName>
</protein>
<dbReference type="InterPro" id="IPR018513">
    <property type="entry name" value="Cell_synthase_bac"/>
</dbReference>
<evidence type="ECO:0000256" key="4">
    <source>
        <dbReference type="ARBA" id="ARBA00010714"/>
    </source>
</evidence>
<dbReference type="Gene3D" id="2.60.120.260">
    <property type="entry name" value="Galactose-binding domain-like"/>
    <property type="match status" value="2"/>
</dbReference>
<evidence type="ECO:0000256" key="5">
    <source>
        <dbReference type="ARBA" id="ARBA00011437"/>
    </source>
</evidence>
<comment type="pathway">
    <text evidence="3">Glycan metabolism; bacterial cellulose biosynthesis.</text>
</comment>
<dbReference type="Pfam" id="PF03170">
    <property type="entry name" value="BcsB"/>
    <property type="match status" value="1"/>
</dbReference>
<evidence type="ECO:0000256" key="6">
    <source>
        <dbReference type="ARBA" id="ARBA00021844"/>
    </source>
</evidence>
<evidence type="ECO:0000256" key="2">
    <source>
        <dbReference type="ARBA" id="ARBA00004377"/>
    </source>
</evidence>
<evidence type="ECO:0000256" key="13">
    <source>
        <dbReference type="ARBA" id="ARBA00033444"/>
    </source>
</evidence>
<keyword evidence="10 14" id="KW-0812">Transmembrane</keyword>
<comment type="subunit">
    <text evidence="5">Tightly associated with the cellulose synthase catalytic subunit.</text>
</comment>
<keyword evidence="11 14" id="KW-1133">Transmembrane helix</keyword>
<evidence type="ECO:0000256" key="14">
    <source>
        <dbReference type="SAM" id="Phobius"/>
    </source>
</evidence>
<evidence type="ECO:0000256" key="12">
    <source>
        <dbReference type="ARBA" id="ARBA00023136"/>
    </source>
</evidence>
<keyword evidence="12 14" id="KW-0472">Membrane</keyword>
<evidence type="ECO:0000256" key="8">
    <source>
        <dbReference type="ARBA" id="ARBA00022519"/>
    </source>
</evidence>
<reference evidence="15" key="1">
    <citation type="submission" date="2018-06" db="EMBL/GenBank/DDBJ databases">
        <authorList>
            <person name="Zhirakovskaya E."/>
        </authorList>
    </citation>
    <scope>NUCLEOTIDE SEQUENCE</scope>
</reference>
<organism evidence="15">
    <name type="scientific">hydrothermal vent metagenome</name>
    <dbReference type="NCBI Taxonomy" id="652676"/>
    <lineage>
        <taxon>unclassified sequences</taxon>
        <taxon>metagenomes</taxon>
        <taxon>ecological metagenomes</taxon>
    </lineage>
</organism>
<dbReference type="AlphaFoldDB" id="A0A3B1B2E9"/>
<feature type="transmembrane region" description="Helical" evidence="14">
    <location>
        <begin position="727"/>
        <end position="745"/>
    </location>
</feature>
<evidence type="ECO:0000256" key="9">
    <source>
        <dbReference type="ARBA" id="ARBA00022636"/>
    </source>
</evidence>
<sequence length="763" mass="83964">MKTGRLLSFLTLFLLILFLCLWSMQIPAKTMPADTAQQDTPANSQNLPATQRSYTFEELGASHPLSLSGSSGSMALSFGVHGDELVTAARARITYTYSPSLLPHLSHIKVMLNDEVLATLSLPQEEAGQPTTRDIDLDPRFLSDFNRLRFEMVGHYQAGCEDPFHSSLWARISNQSELLLEIQPVKQAVNLADFPEPFFDPRNLHRLSLPFVFADGVGHETLAAAAELASWFGIQAAWRGARFDVLIDQIPERYGMVFATNEKRPAFLAQQAPVTGPTLALIKHPNNAWGKLLLIMGRNEADLRMAVHGLVLGEATLSGTTVEIRDSMLLKERKPYDAPSWIRLDRPVKLGELIENRQELQAAGRQPGAIEIKLRIPDDLFTWRSAGIPLKLKYRYSAPLKEDESRLTVKLNDQFLTAFNLADGRGGLKEGVTIPLFGELLSDTNEVLLPSFGLRHRNQLQLQFSFGHHQNRGCGSYNLDNMQAAIDDDSVIDLRGFPHYTALPNLRFFANSGYPFTRLADQSETVAVIAAEPQADEISTLLTLAGRLGESTGYPATRLQVVPPTATEKLQDREILIIGSRAAQPLMEHWGVDPASKLGELGTISTPALAVNPRYDWFGFGTAPISSPITQITTRANGPLAAIVAFESPLSPGRSVVAFMSNIPGSLLSLLDALENPDAVLAINGSAVFVRDGKVTSSSSTLVGQSYFVGDLSLWSRVHFFFSRHPLLLIFLTVGATLIMAFALWRTLKGVARRRMEVGERSS</sequence>
<name>A0A3B1B2E9_9ZZZZ</name>
<evidence type="ECO:0000313" key="15">
    <source>
        <dbReference type="EMBL" id="VAX04470.1"/>
    </source>
</evidence>
<proteinExistence type="inferred from homology"/>
<dbReference type="GO" id="GO:0006011">
    <property type="term" value="P:UDP-alpha-D-glucose metabolic process"/>
    <property type="evidence" value="ECO:0007669"/>
    <property type="project" value="InterPro"/>
</dbReference>
<dbReference type="PRINTS" id="PR01440">
    <property type="entry name" value="CELLSNTHASEB"/>
</dbReference>
<dbReference type="PANTHER" id="PTHR39083">
    <property type="entry name" value="CYCLIC DI-GMP-BINDING PROTEIN"/>
    <property type="match status" value="1"/>
</dbReference>
<evidence type="ECO:0000256" key="3">
    <source>
        <dbReference type="ARBA" id="ARBA00005186"/>
    </source>
</evidence>
<evidence type="ECO:0000256" key="10">
    <source>
        <dbReference type="ARBA" id="ARBA00022692"/>
    </source>
</evidence>
<dbReference type="NCBIfam" id="NF008323">
    <property type="entry name" value="PRK11114.1-1"/>
    <property type="match status" value="1"/>
</dbReference>
<comment type="similarity">
    <text evidence="4">Belongs to the AcsB/BcsB family.</text>
</comment>
<evidence type="ECO:0000256" key="1">
    <source>
        <dbReference type="ARBA" id="ARBA00002057"/>
    </source>
</evidence>
<gene>
    <name evidence="15" type="ORF">MNBD_GAMMA20-520</name>
</gene>
<dbReference type="PANTHER" id="PTHR39083:SF1">
    <property type="entry name" value="CYCLIC DI-GMP-BINDING PROTEIN"/>
    <property type="match status" value="1"/>
</dbReference>
<keyword evidence="9" id="KW-0973">c-di-GMP</keyword>
<comment type="subcellular location">
    <subcellularLocation>
        <location evidence="2">Cell inner membrane</location>
        <topology evidence="2">Single-pass membrane protein</topology>
    </subcellularLocation>
</comment>
<keyword evidence="7" id="KW-1003">Cell membrane</keyword>
<comment type="function">
    <text evidence="1">Binds the cellulose synthase activator, bis-(3'-5') cyclic diguanylic acid (c-di-GMP).</text>
</comment>
<evidence type="ECO:0000256" key="11">
    <source>
        <dbReference type="ARBA" id="ARBA00022989"/>
    </source>
</evidence>
<dbReference type="EMBL" id="UOFU01000382">
    <property type="protein sequence ID" value="VAX04470.1"/>
    <property type="molecule type" value="Genomic_DNA"/>
</dbReference>
<evidence type="ECO:0000256" key="7">
    <source>
        <dbReference type="ARBA" id="ARBA00022475"/>
    </source>
</evidence>